<dbReference type="EMBL" id="LR881466">
    <property type="protein sequence ID" value="CAD5313175.1"/>
    <property type="molecule type" value="Genomic_DNA"/>
</dbReference>
<reference evidence="2 3" key="1">
    <citation type="submission" date="2020-09" db="EMBL/GenBank/DDBJ databases">
        <authorList>
            <person name="Ashkenazy H."/>
        </authorList>
    </citation>
    <scope>NUCLEOTIDE SEQUENCE [LARGE SCALE GENOMIC DNA]</scope>
    <source>
        <strain evidence="3">cv. Cdm-0</strain>
    </source>
</reference>
<protein>
    <submittedName>
        <fullName evidence="2">(thale cress) hypothetical protein</fullName>
    </submittedName>
</protein>
<evidence type="ECO:0000313" key="3">
    <source>
        <dbReference type="Proteomes" id="UP000516314"/>
    </source>
</evidence>
<keyword evidence="1" id="KW-0812">Transmembrane</keyword>
<dbReference type="AlphaFoldDB" id="A0A7G2DUG8"/>
<keyword evidence="1" id="KW-1133">Transmembrane helix</keyword>
<proteinExistence type="predicted"/>
<sequence>MPVRVLLDFTGFGWEIIISSIIAAGHGGIYTDKTTSR</sequence>
<dbReference type="Proteomes" id="UP000516314">
    <property type="component" value="Chromosome 1"/>
</dbReference>
<name>A0A7G2DUG8_ARATH</name>
<feature type="transmembrane region" description="Helical" evidence="1">
    <location>
        <begin position="12"/>
        <end position="31"/>
    </location>
</feature>
<organism evidence="2 3">
    <name type="scientific">Arabidopsis thaliana</name>
    <name type="common">Mouse-ear cress</name>
    <dbReference type="NCBI Taxonomy" id="3702"/>
    <lineage>
        <taxon>Eukaryota</taxon>
        <taxon>Viridiplantae</taxon>
        <taxon>Streptophyta</taxon>
        <taxon>Embryophyta</taxon>
        <taxon>Tracheophyta</taxon>
        <taxon>Spermatophyta</taxon>
        <taxon>Magnoliopsida</taxon>
        <taxon>eudicotyledons</taxon>
        <taxon>Gunneridae</taxon>
        <taxon>Pentapetalae</taxon>
        <taxon>rosids</taxon>
        <taxon>malvids</taxon>
        <taxon>Brassicales</taxon>
        <taxon>Brassicaceae</taxon>
        <taxon>Camelineae</taxon>
        <taxon>Arabidopsis</taxon>
    </lineage>
</organism>
<evidence type="ECO:0000313" key="2">
    <source>
        <dbReference type="EMBL" id="CAD5313175.1"/>
    </source>
</evidence>
<evidence type="ECO:0000256" key="1">
    <source>
        <dbReference type="SAM" id="Phobius"/>
    </source>
</evidence>
<accession>A0A7G2DUG8</accession>
<gene>
    <name evidence="2" type="ORF">AT9943_LOCUS1681</name>
</gene>
<keyword evidence="1" id="KW-0472">Membrane</keyword>